<dbReference type="PANTHER" id="PTHR44757:SF2">
    <property type="entry name" value="BIOFILM ARCHITECTURE MAINTENANCE PROTEIN MBAA"/>
    <property type="match status" value="1"/>
</dbReference>
<dbReference type="Proteomes" id="UP001597158">
    <property type="component" value="Unassembled WGS sequence"/>
</dbReference>
<dbReference type="CDD" id="cd00130">
    <property type="entry name" value="PAS"/>
    <property type="match status" value="1"/>
</dbReference>
<dbReference type="SUPFAM" id="SSF54975">
    <property type="entry name" value="Acylphosphatase/BLUF domain-like"/>
    <property type="match status" value="1"/>
</dbReference>
<dbReference type="PROSITE" id="PS50883">
    <property type="entry name" value="EAL"/>
    <property type="match status" value="1"/>
</dbReference>
<name>A0ABW3WIY7_9RHOO</name>
<evidence type="ECO:0000256" key="1">
    <source>
        <dbReference type="ARBA" id="ARBA00010062"/>
    </source>
</evidence>
<dbReference type="Pfam" id="PF00990">
    <property type="entry name" value="GGDEF"/>
    <property type="match status" value="1"/>
</dbReference>
<dbReference type="PANTHER" id="PTHR44757">
    <property type="entry name" value="DIGUANYLATE CYCLASE DGCP"/>
    <property type="match status" value="1"/>
</dbReference>
<feature type="domain" description="GGDEF" evidence="7">
    <location>
        <begin position="555"/>
        <end position="688"/>
    </location>
</feature>
<dbReference type="CDD" id="cd01949">
    <property type="entry name" value="GGDEF"/>
    <property type="match status" value="1"/>
</dbReference>
<proteinExistence type="inferred from homology"/>
<dbReference type="PROSITE" id="PS50113">
    <property type="entry name" value="PAC"/>
    <property type="match status" value="1"/>
</dbReference>
<dbReference type="InterPro" id="IPR000700">
    <property type="entry name" value="PAS-assoc_C"/>
</dbReference>
<dbReference type="Gene3D" id="3.30.70.270">
    <property type="match status" value="1"/>
</dbReference>
<dbReference type="InterPro" id="IPR001610">
    <property type="entry name" value="PAC"/>
</dbReference>
<evidence type="ECO:0000313" key="9">
    <source>
        <dbReference type="EMBL" id="MFD1265494.1"/>
    </source>
</evidence>
<accession>A0ABW3WIY7</accession>
<feature type="domain" description="BLUF" evidence="8">
    <location>
        <begin position="962"/>
        <end position="1053"/>
    </location>
</feature>
<dbReference type="CDD" id="cd06331">
    <property type="entry name" value="PBP1_AmiC-like"/>
    <property type="match status" value="1"/>
</dbReference>
<dbReference type="SUPFAM" id="SSF53822">
    <property type="entry name" value="Periplasmic binding protein-like I"/>
    <property type="match status" value="1"/>
</dbReference>
<dbReference type="PROSITE" id="PS50112">
    <property type="entry name" value="PAS"/>
    <property type="match status" value="1"/>
</dbReference>
<gene>
    <name evidence="9" type="ORF">ACFQ4M_18120</name>
</gene>
<comment type="similarity">
    <text evidence="1">Belongs to the leucine-binding protein family.</text>
</comment>
<dbReference type="InterPro" id="IPR000014">
    <property type="entry name" value="PAS"/>
</dbReference>
<dbReference type="InterPro" id="IPR052155">
    <property type="entry name" value="Biofilm_reg_signaling"/>
</dbReference>
<dbReference type="SMART" id="SM00086">
    <property type="entry name" value="PAC"/>
    <property type="match status" value="1"/>
</dbReference>
<dbReference type="SUPFAM" id="SSF55073">
    <property type="entry name" value="Nucleotide cyclase"/>
    <property type="match status" value="1"/>
</dbReference>
<dbReference type="InterPro" id="IPR028081">
    <property type="entry name" value="Leu-bd"/>
</dbReference>
<keyword evidence="10" id="KW-1185">Reference proteome</keyword>
<evidence type="ECO:0000259" key="5">
    <source>
        <dbReference type="PROSITE" id="PS50113"/>
    </source>
</evidence>
<evidence type="ECO:0000259" key="8">
    <source>
        <dbReference type="PROSITE" id="PS50925"/>
    </source>
</evidence>
<evidence type="ECO:0000256" key="2">
    <source>
        <dbReference type="ARBA" id="ARBA00022729"/>
    </source>
</evidence>
<dbReference type="SUPFAM" id="SSF141868">
    <property type="entry name" value="EAL domain-like"/>
    <property type="match status" value="1"/>
</dbReference>
<evidence type="ECO:0000259" key="4">
    <source>
        <dbReference type="PROSITE" id="PS50112"/>
    </source>
</evidence>
<dbReference type="EMBL" id="JBHTMC010000034">
    <property type="protein sequence ID" value="MFD1265494.1"/>
    <property type="molecule type" value="Genomic_DNA"/>
</dbReference>
<dbReference type="Pfam" id="PF00563">
    <property type="entry name" value="EAL"/>
    <property type="match status" value="1"/>
</dbReference>
<reference evidence="10" key="1">
    <citation type="journal article" date="2019" name="Int. J. Syst. Evol. Microbiol.">
        <title>The Global Catalogue of Microorganisms (GCM) 10K type strain sequencing project: providing services to taxonomists for standard genome sequencing and annotation.</title>
        <authorList>
            <consortium name="The Broad Institute Genomics Platform"/>
            <consortium name="The Broad Institute Genome Sequencing Center for Infectious Disease"/>
            <person name="Wu L."/>
            <person name="Ma J."/>
        </authorList>
    </citation>
    <scope>NUCLEOTIDE SEQUENCE [LARGE SCALE GENOMIC DNA]</scope>
    <source>
        <strain evidence="10">CCUG 48884</strain>
    </source>
</reference>
<keyword evidence="2" id="KW-0732">Signal</keyword>
<dbReference type="InterPro" id="IPR029787">
    <property type="entry name" value="Nucleotide_cyclase"/>
</dbReference>
<organism evidence="9 10">
    <name type="scientific">Thauera mechernichensis</name>
    <dbReference type="NCBI Taxonomy" id="82788"/>
    <lineage>
        <taxon>Bacteria</taxon>
        <taxon>Pseudomonadati</taxon>
        <taxon>Pseudomonadota</taxon>
        <taxon>Betaproteobacteria</taxon>
        <taxon>Rhodocyclales</taxon>
        <taxon>Zoogloeaceae</taxon>
        <taxon>Thauera</taxon>
    </lineage>
</organism>
<dbReference type="Pfam" id="PF13458">
    <property type="entry name" value="Peripla_BP_6"/>
    <property type="match status" value="1"/>
</dbReference>
<dbReference type="SMART" id="SM00267">
    <property type="entry name" value="GGDEF"/>
    <property type="match status" value="1"/>
</dbReference>
<evidence type="ECO:0000259" key="7">
    <source>
        <dbReference type="PROSITE" id="PS50887"/>
    </source>
</evidence>
<evidence type="ECO:0000259" key="6">
    <source>
        <dbReference type="PROSITE" id="PS50883"/>
    </source>
</evidence>
<dbReference type="SMART" id="SM00052">
    <property type="entry name" value="EAL"/>
    <property type="match status" value="1"/>
</dbReference>
<dbReference type="PROSITE" id="PS50925">
    <property type="entry name" value="BLUF"/>
    <property type="match status" value="1"/>
</dbReference>
<dbReference type="Gene3D" id="3.30.450.20">
    <property type="entry name" value="PAS domain"/>
    <property type="match status" value="1"/>
</dbReference>
<dbReference type="InterPro" id="IPR043128">
    <property type="entry name" value="Rev_trsase/Diguanyl_cyclase"/>
</dbReference>
<dbReference type="PROSITE" id="PS50887">
    <property type="entry name" value="GGDEF"/>
    <property type="match status" value="1"/>
</dbReference>
<comment type="caution">
    <text evidence="9">The sequence shown here is derived from an EMBL/GenBank/DDBJ whole genome shotgun (WGS) entry which is preliminary data.</text>
</comment>
<feature type="domain" description="EAL" evidence="6">
    <location>
        <begin position="697"/>
        <end position="951"/>
    </location>
</feature>
<dbReference type="SMART" id="SM01034">
    <property type="entry name" value="BLUF"/>
    <property type="match status" value="1"/>
</dbReference>
<feature type="domain" description="PAC" evidence="5">
    <location>
        <begin position="473"/>
        <end position="523"/>
    </location>
</feature>
<dbReference type="Gene3D" id="3.20.20.450">
    <property type="entry name" value="EAL domain"/>
    <property type="match status" value="1"/>
</dbReference>
<keyword evidence="3" id="KW-0677">Repeat</keyword>
<dbReference type="InterPro" id="IPR035919">
    <property type="entry name" value="EAL_sf"/>
</dbReference>
<dbReference type="NCBIfam" id="TIGR00254">
    <property type="entry name" value="GGDEF"/>
    <property type="match status" value="1"/>
</dbReference>
<feature type="domain" description="PAS" evidence="4">
    <location>
        <begin position="395"/>
        <end position="465"/>
    </location>
</feature>
<dbReference type="RefSeq" id="WP_386042016.1">
    <property type="nucleotide sequence ID" value="NZ_JBHTMC010000034.1"/>
</dbReference>
<dbReference type="NCBIfam" id="TIGR00229">
    <property type="entry name" value="sensory_box"/>
    <property type="match status" value="1"/>
</dbReference>
<dbReference type="CDD" id="cd01948">
    <property type="entry name" value="EAL"/>
    <property type="match status" value="1"/>
</dbReference>
<dbReference type="Pfam" id="PF13426">
    <property type="entry name" value="PAS_9"/>
    <property type="match status" value="1"/>
</dbReference>
<dbReference type="InterPro" id="IPR035965">
    <property type="entry name" value="PAS-like_dom_sf"/>
</dbReference>
<dbReference type="InterPro" id="IPR036046">
    <property type="entry name" value="Acylphosphatase-like_dom_sf"/>
</dbReference>
<dbReference type="InterPro" id="IPR001633">
    <property type="entry name" value="EAL_dom"/>
</dbReference>
<evidence type="ECO:0000313" key="10">
    <source>
        <dbReference type="Proteomes" id="UP001597158"/>
    </source>
</evidence>
<evidence type="ECO:0000256" key="3">
    <source>
        <dbReference type="ARBA" id="ARBA00022737"/>
    </source>
</evidence>
<dbReference type="SMART" id="SM00091">
    <property type="entry name" value="PAS"/>
    <property type="match status" value="1"/>
</dbReference>
<dbReference type="Pfam" id="PF04940">
    <property type="entry name" value="BLUF"/>
    <property type="match status" value="1"/>
</dbReference>
<dbReference type="Gene3D" id="3.40.50.2300">
    <property type="match status" value="2"/>
</dbReference>
<protein>
    <submittedName>
        <fullName evidence="9">EAL domain-containing protein</fullName>
    </submittedName>
</protein>
<dbReference type="InterPro" id="IPR007024">
    <property type="entry name" value="BLUF_domain"/>
</dbReference>
<dbReference type="SUPFAM" id="SSF55785">
    <property type="entry name" value="PYP-like sensor domain (PAS domain)"/>
    <property type="match status" value="1"/>
</dbReference>
<sequence>MMAPLSGVVSLYGPEIVAAATIACAEVNEQGGILGCALELIVEDDGSLPATAMSAAERLIDEHGCVALIGNLLSNARIDVAYRVAEPRRVPLLNFSFYEGSIRSPYFFHFAALPNQQIDRMIPFAARHHGLKVFFAGNNYEWPRGSIDAAKRALTELEGDVVGEAYLPLGVVADQVEALMAQLARSGADVFVPYFAGVDQIAVLTRFTELGLKPRMAVITGHFDELMASQLPPEVRAGVYVSNTYFMSVDTPLNRSYLQRLQQQQGVSGIWPDGNGVLTHFGEAAYLCVHAFATAARAAGGVSNPALIGALRRVEVSGPQGEVRMDPVTQHASVNVHLARCTRDGVFEIVEHFGCIEPRIPARYQAEIDQERGLELPSPALTARLAAEIGASRQPLESAQRILSVADMAIITTDGEGVISQCNLSAEAMFGYEAGELVGLSVHHLVPPHFRERHTALVKAFIDSEETERRMGRRNEITGYRKDGSFFPLEASIAKFHDGRGWLLVVTLRDITERKEAEATLTWQATHDTLTGLPNRALIRDRLTNALQRSRRSGLIVALLFIDLDGFKLINGAHGHAAGDELLKTVARRLIEQIRPGDTVARLGSDEFVVLCEQVEQPTSMSVLAERINDALRLAIEVDGNALYVTASIGIAVGNGTTHAPDDLLRHADTAMHAVKARSGDGWQFFSEGLEEKARQRLMISTGLRLAIERNELSLRYQPIVAAETARIVGAELLLRWHPPTGEVSPAIFIPIAELSGAIVPIGEWVLRQACRCEASWRQRWGEQAPYVSVNLSARQLGEENLPEVFAAILRDTGADPSRLLLEITETALMADVEANLRVLRRLAEFGLRVAVDDFGTGYSSLSQLTRLPVDVLKIDRAFVDGLERSEENRAVIRAVAGLGAALGLKLVAEGVENDAQRQELCACGCEMLQGYHFYRPLIEADFARHFQAQQADGGEANAPSLYYLIYVSRAQVEVGTDTLKALRQVMQRRNRLEGLSGCLLYMNGEFMQMIEGQREAVEALMRRIRQDPLHRDIRVVVEGSAARRVFVDWGMVVHDLESLPGCSLAGEDDKAASPLTFSRVADDARLCYVLITAHASGGAPRR</sequence>
<dbReference type="Gene3D" id="3.30.70.100">
    <property type="match status" value="1"/>
</dbReference>
<dbReference type="InterPro" id="IPR000160">
    <property type="entry name" value="GGDEF_dom"/>
</dbReference>
<dbReference type="InterPro" id="IPR028082">
    <property type="entry name" value="Peripla_BP_I"/>
</dbReference>